<evidence type="ECO:0000313" key="3">
    <source>
        <dbReference type="Proteomes" id="UP000594454"/>
    </source>
</evidence>
<gene>
    <name evidence="2" type="ORF">HERILL_LOCUS12024</name>
</gene>
<dbReference type="OrthoDB" id="20403at2759"/>
<evidence type="ECO:0000313" key="2">
    <source>
        <dbReference type="EMBL" id="CAD7089480.1"/>
    </source>
</evidence>
<dbReference type="PANTHER" id="PTHR13582">
    <property type="entry name" value="M-PHASE PHOSPHOPROTEIN 6"/>
    <property type="match status" value="1"/>
</dbReference>
<name>A0A7R8YYI2_HERIL</name>
<protein>
    <recommendedName>
        <fullName evidence="4">M-phase phosphoprotein 6</fullName>
    </recommendedName>
</protein>
<evidence type="ECO:0000256" key="1">
    <source>
        <dbReference type="SAM" id="MobiDB-lite"/>
    </source>
</evidence>
<feature type="region of interest" description="Disordered" evidence="1">
    <location>
        <begin position="120"/>
        <end position="148"/>
    </location>
</feature>
<dbReference type="InterPro" id="IPR019324">
    <property type="entry name" value="MPP6"/>
</dbReference>
<dbReference type="FunCoup" id="A0A7R8YYI2">
    <property type="interactions" value="1389"/>
</dbReference>
<feature type="compositionally biased region" description="Basic and acidic residues" evidence="1">
    <location>
        <begin position="130"/>
        <end position="148"/>
    </location>
</feature>
<dbReference type="Pfam" id="PF10175">
    <property type="entry name" value="MPP6"/>
    <property type="match status" value="1"/>
</dbReference>
<accession>A0A7R8YYI2</accession>
<keyword evidence="3" id="KW-1185">Reference proteome</keyword>
<dbReference type="AlphaFoldDB" id="A0A7R8YYI2"/>
<dbReference type="Proteomes" id="UP000594454">
    <property type="component" value="Chromosome 4"/>
</dbReference>
<reference evidence="2 3" key="1">
    <citation type="submission" date="2020-11" db="EMBL/GenBank/DDBJ databases">
        <authorList>
            <person name="Wallbank WR R."/>
            <person name="Pardo Diaz C."/>
            <person name="Kozak K."/>
            <person name="Martin S."/>
            <person name="Jiggins C."/>
            <person name="Moest M."/>
            <person name="Warren A I."/>
            <person name="Generalovic N T."/>
            <person name="Byers J.R.P. K."/>
            <person name="Montejo-Kovacevich G."/>
            <person name="Yen C E."/>
        </authorList>
    </citation>
    <scope>NUCLEOTIDE SEQUENCE [LARGE SCALE GENOMIC DNA]</scope>
</reference>
<organism evidence="2 3">
    <name type="scientific">Hermetia illucens</name>
    <name type="common">Black soldier fly</name>
    <dbReference type="NCBI Taxonomy" id="343691"/>
    <lineage>
        <taxon>Eukaryota</taxon>
        <taxon>Metazoa</taxon>
        <taxon>Ecdysozoa</taxon>
        <taxon>Arthropoda</taxon>
        <taxon>Hexapoda</taxon>
        <taxon>Insecta</taxon>
        <taxon>Pterygota</taxon>
        <taxon>Neoptera</taxon>
        <taxon>Endopterygota</taxon>
        <taxon>Diptera</taxon>
        <taxon>Brachycera</taxon>
        <taxon>Stratiomyomorpha</taxon>
        <taxon>Stratiomyidae</taxon>
        <taxon>Hermetiinae</taxon>
        <taxon>Hermetia</taxon>
    </lineage>
</organism>
<dbReference type="EMBL" id="LR899012">
    <property type="protein sequence ID" value="CAD7089480.1"/>
    <property type="molecule type" value="Genomic_DNA"/>
</dbReference>
<dbReference type="InParanoid" id="A0A7R8YYI2"/>
<proteinExistence type="predicted"/>
<evidence type="ECO:0008006" key="4">
    <source>
        <dbReference type="Google" id="ProtNLM"/>
    </source>
</evidence>
<dbReference type="GO" id="GO:0000460">
    <property type="term" value="P:maturation of 5.8S rRNA"/>
    <property type="evidence" value="ECO:0007669"/>
    <property type="project" value="TreeGrafter"/>
</dbReference>
<dbReference type="PANTHER" id="PTHR13582:SF0">
    <property type="entry name" value="M-PHASE PHOSPHOPROTEIN 6"/>
    <property type="match status" value="1"/>
</dbReference>
<sequence length="148" mass="17476">MSAKPQLSKGVLQMKFMKRTKDKVDEELAALEGRTMYSNEITDRMMNDSSNFIIEPSFMRCEDLIDGRLSFRGMNPEIERLLELEEQERQAKTRHEMGKDVTDQEMVDYYGNVVQTISRKFDTHRKRKGNREESESKPMKFLKPKDED</sequence>